<keyword evidence="3" id="KW-1185">Reference proteome</keyword>
<evidence type="ECO:0000313" key="2">
    <source>
        <dbReference type="EMBL" id="GAQ85852.1"/>
    </source>
</evidence>
<dbReference type="EMBL" id="DF237207">
    <property type="protein sequence ID" value="GAQ85852.1"/>
    <property type="molecule type" value="Genomic_DNA"/>
</dbReference>
<evidence type="ECO:0000256" key="1">
    <source>
        <dbReference type="SAM" id="MobiDB-lite"/>
    </source>
</evidence>
<dbReference type="AlphaFoldDB" id="A0A1Y1I7E2"/>
<dbReference type="Proteomes" id="UP000054558">
    <property type="component" value="Unassembled WGS sequence"/>
</dbReference>
<feature type="compositionally biased region" description="Basic and acidic residues" evidence="1">
    <location>
        <begin position="20"/>
        <end position="37"/>
    </location>
</feature>
<name>A0A1Y1I7E2_KLENI</name>
<accession>A0A1Y1I7E2</accession>
<protein>
    <submittedName>
        <fullName evidence="2">Uncharacterized protein</fullName>
    </submittedName>
</protein>
<feature type="region of interest" description="Disordered" evidence="1">
    <location>
        <begin position="1"/>
        <end position="96"/>
    </location>
</feature>
<evidence type="ECO:0000313" key="3">
    <source>
        <dbReference type="Proteomes" id="UP000054558"/>
    </source>
</evidence>
<proteinExistence type="predicted"/>
<organism evidence="2 3">
    <name type="scientific">Klebsormidium nitens</name>
    <name type="common">Green alga</name>
    <name type="synonym">Ulothrix nitens</name>
    <dbReference type="NCBI Taxonomy" id="105231"/>
    <lineage>
        <taxon>Eukaryota</taxon>
        <taxon>Viridiplantae</taxon>
        <taxon>Streptophyta</taxon>
        <taxon>Klebsormidiophyceae</taxon>
        <taxon>Klebsormidiales</taxon>
        <taxon>Klebsormidiaceae</taxon>
        <taxon>Klebsormidium</taxon>
    </lineage>
</organism>
<sequence length="96" mass="10752">MVKREKQQALPEQEEPERNEEEKSSEEESKGSEEVPAKDTLMASDNEGWIQVGDGKKIGKRTNIQRLGYKGKRGGPNKGKKNGSGLAIRRRRRSAS</sequence>
<gene>
    <name evidence="2" type="ORF">KFL_002580010</name>
</gene>
<feature type="compositionally biased region" description="Basic residues" evidence="1">
    <location>
        <begin position="69"/>
        <end position="81"/>
    </location>
</feature>
<reference evidence="2 3" key="1">
    <citation type="journal article" date="2014" name="Nat. Commun.">
        <title>Klebsormidium flaccidum genome reveals primary factors for plant terrestrial adaptation.</title>
        <authorList>
            <person name="Hori K."/>
            <person name="Maruyama F."/>
            <person name="Fujisawa T."/>
            <person name="Togashi T."/>
            <person name="Yamamoto N."/>
            <person name="Seo M."/>
            <person name="Sato S."/>
            <person name="Yamada T."/>
            <person name="Mori H."/>
            <person name="Tajima N."/>
            <person name="Moriyama T."/>
            <person name="Ikeuchi M."/>
            <person name="Watanabe M."/>
            <person name="Wada H."/>
            <person name="Kobayashi K."/>
            <person name="Saito M."/>
            <person name="Masuda T."/>
            <person name="Sasaki-Sekimoto Y."/>
            <person name="Mashiguchi K."/>
            <person name="Awai K."/>
            <person name="Shimojima M."/>
            <person name="Masuda S."/>
            <person name="Iwai M."/>
            <person name="Nobusawa T."/>
            <person name="Narise T."/>
            <person name="Kondo S."/>
            <person name="Saito H."/>
            <person name="Sato R."/>
            <person name="Murakawa M."/>
            <person name="Ihara Y."/>
            <person name="Oshima-Yamada Y."/>
            <person name="Ohtaka K."/>
            <person name="Satoh M."/>
            <person name="Sonobe K."/>
            <person name="Ishii M."/>
            <person name="Ohtani R."/>
            <person name="Kanamori-Sato M."/>
            <person name="Honoki R."/>
            <person name="Miyazaki D."/>
            <person name="Mochizuki H."/>
            <person name="Umetsu J."/>
            <person name="Higashi K."/>
            <person name="Shibata D."/>
            <person name="Kamiya Y."/>
            <person name="Sato N."/>
            <person name="Nakamura Y."/>
            <person name="Tabata S."/>
            <person name="Ida S."/>
            <person name="Kurokawa K."/>
            <person name="Ohta H."/>
        </authorList>
    </citation>
    <scope>NUCLEOTIDE SEQUENCE [LARGE SCALE GENOMIC DNA]</scope>
    <source>
        <strain evidence="2 3">NIES-2285</strain>
    </source>
</reference>